<keyword evidence="2" id="KW-1185">Reference proteome</keyword>
<sequence>MIADGQSDVRERELINHMLATIKERVEIAKRLSAAQAQNDQFTQQRFDDMAAELELAYKMIKRLSRALEAMAAELPPQEVIQALSSRSGKAHAVSATLNGKIHTFLVPSMGMDDPAEWMRWWKRFTERYGDA</sequence>
<organism evidence="1 2">
    <name type="scientific">Nonomuraea purpurea</name>
    <dbReference type="NCBI Taxonomy" id="1849276"/>
    <lineage>
        <taxon>Bacteria</taxon>
        <taxon>Bacillati</taxon>
        <taxon>Actinomycetota</taxon>
        <taxon>Actinomycetes</taxon>
        <taxon>Streptosporangiales</taxon>
        <taxon>Streptosporangiaceae</taxon>
        <taxon>Nonomuraea</taxon>
    </lineage>
</organism>
<evidence type="ECO:0000313" key="1">
    <source>
        <dbReference type="EMBL" id="MFC4006533.1"/>
    </source>
</evidence>
<dbReference type="EMBL" id="JBHSBI010000002">
    <property type="protein sequence ID" value="MFC4006533.1"/>
    <property type="molecule type" value="Genomic_DNA"/>
</dbReference>
<evidence type="ECO:0000313" key="2">
    <source>
        <dbReference type="Proteomes" id="UP001595851"/>
    </source>
</evidence>
<dbReference type="RefSeq" id="WP_379526674.1">
    <property type="nucleotide sequence ID" value="NZ_JBHSBI010000002.1"/>
</dbReference>
<accession>A0ABV8G1U7</accession>
<proteinExistence type="predicted"/>
<comment type="caution">
    <text evidence="1">The sequence shown here is derived from an EMBL/GenBank/DDBJ whole genome shotgun (WGS) entry which is preliminary data.</text>
</comment>
<name>A0ABV8G1U7_9ACTN</name>
<reference evidence="2" key="1">
    <citation type="journal article" date="2019" name="Int. J. Syst. Evol. Microbiol.">
        <title>The Global Catalogue of Microorganisms (GCM) 10K type strain sequencing project: providing services to taxonomists for standard genome sequencing and annotation.</title>
        <authorList>
            <consortium name="The Broad Institute Genomics Platform"/>
            <consortium name="The Broad Institute Genome Sequencing Center for Infectious Disease"/>
            <person name="Wu L."/>
            <person name="Ma J."/>
        </authorList>
    </citation>
    <scope>NUCLEOTIDE SEQUENCE [LARGE SCALE GENOMIC DNA]</scope>
    <source>
        <strain evidence="2">TBRC 1276</strain>
    </source>
</reference>
<gene>
    <name evidence="1" type="ORF">ACFOY2_04830</name>
</gene>
<protein>
    <submittedName>
        <fullName evidence="1">Uncharacterized protein</fullName>
    </submittedName>
</protein>
<dbReference type="Proteomes" id="UP001595851">
    <property type="component" value="Unassembled WGS sequence"/>
</dbReference>